<organism evidence="1 2">
    <name type="scientific">Cryobacterium psychrotolerans</name>
    <dbReference type="NCBI Taxonomy" id="386301"/>
    <lineage>
        <taxon>Bacteria</taxon>
        <taxon>Bacillati</taxon>
        <taxon>Actinomycetota</taxon>
        <taxon>Actinomycetes</taxon>
        <taxon>Micrococcales</taxon>
        <taxon>Microbacteriaceae</taxon>
        <taxon>Cryobacterium</taxon>
    </lineage>
</organism>
<dbReference type="RefSeq" id="WP_092325109.1">
    <property type="nucleotide sequence ID" value="NZ_FNFU01000027.1"/>
</dbReference>
<accession>A0A1G9H7P2</accession>
<evidence type="ECO:0000313" key="2">
    <source>
        <dbReference type="Proteomes" id="UP000198701"/>
    </source>
</evidence>
<dbReference type="AlphaFoldDB" id="A0A1G9H7P2"/>
<dbReference type="Proteomes" id="UP000198701">
    <property type="component" value="Unassembled WGS sequence"/>
</dbReference>
<proteinExistence type="predicted"/>
<protein>
    <submittedName>
        <fullName evidence="1">Uncharacterized protein</fullName>
    </submittedName>
</protein>
<dbReference type="OrthoDB" id="7185309at2"/>
<gene>
    <name evidence="1" type="ORF">SAMN05216282_12718</name>
</gene>
<evidence type="ECO:0000313" key="1">
    <source>
        <dbReference type="EMBL" id="SDL08804.1"/>
    </source>
</evidence>
<name>A0A1G9H7P2_9MICO</name>
<dbReference type="EMBL" id="FNFU01000027">
    <property type="protein sequence ID" value="SDL08804.1"/>
    <property type="molecule type" value="Genomic_DNA"/>
</dbReference>
<reference evidence="1 2" key="1">
    <citation type="submission" date="2016-10" db="EMBL/GenBank/DDBJ databases">
        <authorList>
            <person name="de Groot N.N."/>
        </authorList>
    </citation>
    <scope>NUCLEOTIDE SEQUENCE [LARGE SCALE GENOMIC DNA]</scope>
    <source>
        <strain evidence="1 2">CGMCC 1.5382</strain>
    </source>
</reference>
<dbReference type="STRING" id="386301.SAMN05216282_12718"/>
<keyword evidence="2" id="KW-1185">Reference proteome</keyword>
<sequence>MKAEILHIDDCPSWEEAGRRLRVALDATGHQVTVITYTLVASSAAAAQVPFAGSPTILIDGTDLFPSAGRTNDLACRVYMTPEGLAGRPTQGQLQEALASHG</sequence>